<dbReference type="GO" id="GO:0070006">
    <property type="term" value="F:metalloaminopeptidase activity"/>
    <property type="evidence" value="ECO:0007669"/>
    <property type="project" value="InterPro"/>
</dbReference>
<sequence>MAVADTIMKFHPTIRLHGRWHRTNSAIITSHNVFSDVASRLCVAALPKACSRHNCPAQPHAITDALKSNKGRGDLSVILLLAHPSHAAAAGCAVARAFPRYALKRERAAAANVDVYMGCDDTEALRQIGLIAEGIQTCAELVDTPCNILNVPEYVRRVQELVSGLPNVTIRVISGEDLEKEGLRGIYGVGKAAVGPPAMVVLSYTLPGGAVGKPVVWVGKGIVYDTGGLSIKSKDGMPGMKTDMGGSAAVLCAFVAAVKRGGLNRPLSAILCMAENSVSAAATRPDDIHVMYSGKTVEINNTDAEGRLVLADGVAWAAKQLQPAVIVDMATLTGAQGVATGHRHAAMYCNNEKLEAAAQARRQCGDLTFPVPYAPEFFAAEFASAVADMKNSVACRSNAQVSCAAQFIGNHLEPFFEAGGAWLHIDMAAPSHQGPRATGYGVALLCQLLDELPAAGL</sequence>
<accession>A0A835YXJ6</accession>
<gene>
    <name evidence="6" type="ORF">JKP88DRAFT_269030</name>
</gene>
<feature type="domain" description="Cytosol aminopeptidase" evidence="5">
    <location>
        <begin position="301"/>
        <end position="308"/>
    </location>
</feature>
<comment type="caution">
    <text evidence="6">The sequence shown here is derived from an EMBL/GenBank/DDBJ whole genome shotgun (WGS) entry which is preliminary data.</text>
</comment>
<dbReference type="OrthoDB" id="412814at2759"/>
<dbReference type="Proteomes" id="UP000664859">
    <property type="component" value="Unassembled WGS sequence"/>
</dbReference>
<dbReference type="Pfam" id="PF18295">
    <property type="entry name" value="Pdase_M17_N2"/>
    <property type="match status" value="1"/>
</dbReference>
<dbReference type="InterPro" id="IPR000819">
    <property type="entry name" value="Peptidase_M17_C"/>
</dbReference>
<keyword evidence="4" id="KW-0378">Hydrolase</keyword>
<dbReference type="InterPro" id="IPR011356">
    <property type="entry name" value="Leucine_aapep/pepB"/>
</dbReference>
<comment type="similarity">
    <text evidence="1">Belongs to the peptidase M17 family.</text>
</comment>
<name>A0A835YXJ6_9STRA</name>
<dbReference type="PRINTS" id="PR00481">
    <property type="entry name" value="LAMNOPPTDASE"/>
</dbReference>
<dbReference type="PANTHER" id="PTHR11963">
    <property type="entry name" value="LEUCINE AMINOPEPTIDASE-RELATED"/>
    <property type="match status" value="1"/>
</dbReference>
<keyword evidence="7" id="KW-1185">Reference proteome</keyword>
<dbReference type="EMBL" id="JAFCMP010000334">
    <property type="protein sequence ID" value="KAG5181295.1"/>
    <property type="molecule type" value="Genomic_DNA"/>
</dbReference>
<dbReference type="PANTHER" id="PTHR11963:SF4">
    <property type="entry name" value="AMINOPEPTIDASE NPEPL1-RELATED"/>
    <property type="match status" value="1"/>
</dbReference>
<organism evidence="6 7">
    <name type="scientific">Tribonema minus</name>
    <dbReference type="NCBI Taxonomy" id="303371"/>
    <lineage>
        <taxon>Eukaryota</taxon>
        <taxon>Sar</taxon>
        <taxon>Stramenopiles</taxon>
        <taxon>Ochrophyta</taxon>
        <taxon>PX clade</taxon>
        <taxon>Xanthophyceae</taxon>
        <taxon>Tribonematales</taxon>
        <taxon>Tribonemataceae</taxon>
        <taxon>Tribonema</taxon>
    </lineage>
</organism>
<reference evidence="6" key="1">
    <citation type="submission" date="2021-02" db="EMBL/GenBank/DDBJ databases">
        <title>First Annotated Genome of the Yellow-green Alga Tribonema minus.</title>
        <authorList>
            <person name="Mahan K.M."/>
        </authorList>
    </citation>
    <scope>NUCLEOTIDE SEQUENCE</scope>
    <source>
        <strain evidence="6">UTEX B ZZ1240</strain>
    </source>
</reference>
<dbReference type="Gene3D" id="3.40.50.10590">
    <property type="entry name" value="Zn-dependent exopeptidases"/>
    <property type="match status" value="1"/>
</dbReference>
<dbReference type="GO" id="GO:0006508">
    <property type="term" value="P:proteolysis"/>
    <property type="evidence" value="ECO:0007669"/>
    <property type="project" value="UniProtKB-KW"/>
</dbReference>
<evidence type="ECO:0000256" key="2">
    <source>
        <dbReference type="ARBA" id="ARBA00022438"/>
    </source>
</evidence>
<dbReference type="PROSITE" id="PS00631">
    <property type="entry name" value="CYTOSOL_AP"/>
    <property type="match status" value="1"/>
</dbReference>
<dbReference type="Pfam" id="PF00883">
    <property type="entry name" value="Peptidase_M17"/>
    <property type="match status" value="1"/>
</dbReference>
<evidence type="ECO:0000256" key="4">
    <source>
        <dbReference type="ARBA" id="ARBA00022801"/>
    </source>
</evidence>
<protein>
    <recommendedName>
        <fullName evidence="5">Cytosol aminopeptidase domain-containing protein</fullName>
    </recommendedName>
</protein>
<evidence type="ECO:0000313" key="6">
    <source>
        <dbReference type="EMBL" id="KAG5181295.1"/>
    </source>
</evidence>
<dbReference type="AlphaFoldDB" id="A0A835YXJ6"/>
<keyword evidence="3" id="KW-0645">Protease</keyword>
<proteinExistence type="inferred from homology"/>
<evidence type="ECO:0000259" key="5">
    <source>
        <dbReference type="PROSITE" id="PS00631"/>
    </source>
</evidence>
<dbReference type="CDD" id="cd00433">
    <property type="entry name" value="Peptidase_M17"/>
    <property type="match status" value="1"/>
</dbReference>
<dbReference type="InterPro" id="IPR041417">
    <property type="entry name" value="NPEPL1_N"/>
</dbReference>
<evidence type="ECO:0000313" key="7">
    <source>
        <dbReference type="Proteomes" id="UP000664859"/>
    </source>
</evidence>
<dbReference type="GO" id="GO:0030145">
    <property type="term" value="F:manganese ion binding"/>
    <property type="evidence" value="ECO:0007669"/>
    <property type="project" value="InterPro"/>
</dbReference>
<keyword evidence="2" id="KW-0031">Aminopeptidase</keyword>
<dbReference type="GO" id="GO:0005737">
    <property type="term" value="C:cytoplasm"/>
    <property type="evidence" value="ECO:0007669"/>
    <property type="project" value="InterPro"/>
</dbReference>
<dbReference type="Gene3D" id="3.40.630.10">
    <property type="entry name" value="Zn peptidases"/>
    <property type="match status" value="1"/>
</dbReference>
<evidence type="ECO:0000256" key="3">
    <source>
        <dbReference type="ARBA" id="ARBA00022670"/>
    </source>
</evidence>
<evidence type="ECO:0000256" key="1">
    <source>
        <dbReference type="ARBA" id="ARBA00009528"/>
    </source>
</evidence>
<dbReference type="SUPFAM" id="SSF53187">
    <property type="entry name" value="Zn-dependent exopeptidases"/>
    <property type="match status" value="1"/>
</dbReference>